<feature type="coiled-coil region" evidence="1">
    <location>
        <begin position="587"/>
        <end position="645"/>
    </location>
</feature>
<accession>A0A4Z1SSK4</accession>
<evidence type="ECO:0000313" key="2">
    <source>
        <dbReference type="EMBL" id="TNJ28760.1"/>
    </source>
</evidence>
<dbReference type="Proteomes" id="UP000315496">
    <property type="component" value="Chromosome 2"/>
</dbReference>
<keyword evidence="3" id="KW-1185">Reference proteome</keyword>
<reference evidence="2 3" key="1">
    <citation type="submission" date="2019-05" db="EMBL/GenBank/DDBJ databases">
        <title>The compact genome of Giardia muris reveals important steps in the evolution of intestinal protozoan parasites.</title>
        <authorList>
            <person name="Xu F."/>
            <person name="Jimenez-Gonzalez A."/>
            <person name="Einarsson E."/>
            <person name="Astvaldsson A."/>
            <person name="Peirasmaki D."/>
            <person name="Eckmann L."/>
            <person name="Andersson J.O."/>
            <person name="Svard S.G."/>
            <person name="Jerlstrom-Hultqvist J."/>
        </authorList>
    </citation>
    <scope>NUCLEOTIDE SEQUENCE [LARGE SCALE GENOMIC DNA]</scope>
    <source>
        <strain evidence="2 3">Roberts-Thomson</strain>
    </source>
</reference>
<dbReference type="VEuPathDB" id="GiardiaDB:GMRT_15649"/>
<proteinExistence type="predicted"/>
<comment type="caution">
    <text evidence="2">The sequence shown here is derived from an EMBL/GenBank/DDBJ whole genome shotgun (WGS) entry which is preliminary data.</text>
</comment>
<feature type="coiled-coil region" evidence="1">
    <location>
        <begin position="760"/>
        <end position="841"/>
    </location>
</feature>
<sequence>MSKDTLPPFDSMSREELVREAAVLFTENRRLQARAVEQEQAEAALKRRLQILADDDPTKVAKELMDLQADHNKLKEEHSVRLEELSGLVATVNAFKDMNQELTGRLEAKENVLSTLQAPGDVTRQLEEGALRLAAVTKEKDALLAELSDLKERHARLLRDHEDCEQELANYKRRDEEDEDRFSRLRGLPTSDFGDDRASVGLDFGTRGLSTDEDEDDVASKKRLEQLTEYVQRMSDELNSLRAAMPDTPQSTDPTELLGTEALARVEAIKGELEAKRARIHDLASRNAQQEHELSLFRHQTFASVPFPPPTDMSKRTPKLEEAFQELKCEFVKYKALEESLEVQRAELRERLEEVKRLTEAGLEGDVTQAFHLQTIRDEIAELERSIGEKAGELNKVRDALGARSLEDLGRLLNRKDGELDRLRQLVVTTAERAEAMDTDIREKERLLAEYRSDLGDETSAALKNENERLTREVNDLRELLESQGRGEDNEYVHKLKEQIALLTTMADSERENLANYITDNEYKSQQIKYLQDSLAHQENMVRSLTDSIQSGLATEHPSGVPIASAFTSEPIEVVDSNDPVVLRNALAAANQKLSTLQSKEQAQEEQIQKLQTTIKAHEITISTLQDTERLREDEVRNLNQALEHQEHTVGTLVRSISPRAGQVLSPRGDSISLIGPDPYLSTMASEDELVALRDALQNAEQTIAALREANEARGKEIDDLNSALTMQSQVVTSLCISMSPDTLGQGHLRTDQPLVTIPNIDSLQKIRALEDENVRLQQDLSLLRTLQSYLPGGEVYERNAATGLPNMNLEYTVASLTQERDLLKDQLEAERIKIEHMKDAMLSQQDAVKRIAEADETRDISRLYDALEEKDKAINHLCASLSPSLTRSGIVRDAQHSAISGAQPPAPTLTEDLIKRLDSTIEKLASSEELAKRDSEIERLKGLLREQDSPLLERTVRAELIEKEKDITTLNGIIERQKLTIKELTDTIRHREEEITAINAAQDKLADAQLSAQKQAELSEESSAQFLNTIDKRDDVVKKLIRCLSPSQKKRFEGEEDGPTKEEYERLRKQIRDYEAQIDELKAAPPASTANAETLEKYSATFSNMKEKLKEWVRTRPSDTSVIEGLFFPGGDK</sequence>
<evidence type="ECO:0000256" key="1">
    <source>
        <dbReference type="SAM" id="Coils"/>
    </source>
</evidence>
<dbReference type="EMBL" id="VDLU01000002">
    <property type="protein sequence ID" value="TNJ28760.1"/>
    <property type="molecule type" value="Genomic_DNA"/>
</dbReference>
<protein>
    <recommendedName>
        <fullName evidence="4">Coiled-coil protein</fullName>
    </recommendedName>
</protein>
<dbReference type="GO" id="GO:0045098">
    <property type="term" value="C:type III intermediate filament"/>
    <property type="evidence" value="ECO:0007669"/>
    <property type="project" value="TreeGrafter"/>
</dbReference>
<dbReference type="OrthoDB" id="10252347at2759"/>
<feature type="coiled-coil region" evidence="1">
    <location>
        <begin position="334"/>
        <end position="513"/>
    </location>
</feature>
<organism evidence="2 3">
    <name type="scientific">Giardia muris</name>
    <dbReference type="NCBI Taxonomy" id="5742"/>
    <lineage>
        <taxon>Eukaryota</taxon>
        <taxon>Metamonada</taxon>
        <taxon>Diplomonadida</taxon>
        <taxon>Hexamitidae</taxon>
        <taxon>Giardiinae</taxon>
        <taxon>Giardia</taxon>
    </lineage>
</organism>
<name>A0A4Z1SSK4_GIAMU</name>
<keyword evidence="1" id="KW-0175">Coiled coil</keyword>
<feature type="coiled-coil region" evidence="1">
    <location>
        <begin position="14"/>
        <end position="48"/>
    </location>
</feature>
<dbReference type="PANTHER" id="PTHR34707:SF1">
    <property type="entry name" value="VIMENTIN-TYPE INTERMEDIATE FILAMENT-ASSOCIATED COILED-COIL PROTEIN"/>
    <property type="match status" value="1"/>
</dbReference>
<gene>
    <name evidence="2" type="ORF">GMRT_15649</name>
</gene>
<dbReference type="AlphaFoldDB" id="A0A4Z1SSK4"/>
<dbReference type="PANTHER" id="PTHR34707">
    <property type="entry name" value="VIMENTIN-TYPE INTERMEDIATE FILAMENT-ASSOCIATED COILED-COIL PROTEIN"/>
    <property type="match status" value="1"/>
</dbReference>
<feature type="coiled-coil region" evidence="1">
    <location>
        <begin position="683"/>
        <end position="717"/>
    </location>
</feature>
<evidence type="ECO:0000313" key="3">
    <source>
        <dbReference type="Proteomes" id="UP000315496"/>
    </source>
</evidence>
<evidence type="ECO:0008006" key="4">
    <source>
        <dbReference type="Google" id="ProtNLM"/>
    </source>
</evidence>
<feature type="coiled-coil region" evidence="1">
    <location>
        <begin position="133"/>
        <end position="181"/>
    </location>
</feature>